<sequence length="462" mass="49166">MVSRPRRTGIAFGGMADPATIRDLPDQPVGDETSQASYAAGFPRKTMTPVENGGEPPQGPDMNGILRDVSKHAQWQDAGGMAAFDAGFAAQIGGYPLGAILHGNAAPYAFYCNMVEGNTNNPEAGENWVSSELPGNNWLRVVVGLSPNSDNIAFFDSNGLLMVKVAGARSALFVSTSLGNDDTGDGTQEKPYFSVGKALSQIPDGGSATIFLHASESYYLTMDNTPNFSEGNAHGWDIGRRSIIINLWGSAYLDQAKIDFENAKSPSSHYVIAEDSEAHNFRVNIVIPSFIDSKGSLITAFIGGASGGHISINGCNFNPMNAYSADQATNGTVFAPNISYQFTGCRFNALHSYPYMLGGWGNSATTAQFSMCLFGATGQGRFFNAGSGAITISTEGNVTPNTVYDLLPQYRLLGNNTRSFNGTKSAYYDWSLKIVGWVGEGTTGDAVYGFKSINPDFSISLS</sequence>
<keyword evidence="3" id="KW-1185">Reference proteome</keyword>
<reference evidence="2 3" key="1">
    <citation type="submission" date="2020-08" db="EMBL/GenBank/DDBJ databases">
        <title>Complete genome sequence of Entomobacter blattae G55GP.</title>
        <authorList>
            <person name="Poehlein A."/>
            <person name="Guzman J."/>
            <person name="Daniel R."/>
            <person name="Vilcinskas A."/>
        </authorList>
    </citation>
    <scope>NUCLEOTIDE SEQUENCE [LARGE SCALE GENOMIC DNA]</scope>
    <source>
        <strain evidence="2 3">G55GP</strain>
    </source>
</reference>
<dbReference type="Proteomes" id="UP000516349">
    <property type="component" value="Chromosome"/>
</dbReference>
<protein>
    <recommendedName>
        <fullName evidence="4">Tail fiber protein</fullName>
    </recommendedName>
</protein>
<evidence type="ECO:0000313" key="2">
    <source>
        <dbReference type="EMBL" id="QNT79288.1"/>
    </source>
</evidence>
<proteinExistence type="predicted"/>
<dbReference type="KEGG" id="ebla:JGUZn3_20850"/>
<evidence type="ECO:0008006" key="4">
    <source>
        <dbReference type="Google" id="ProtNLM"/>
    </source>
</evidence>
<dbReference type="RefSeq" id="WP_203413464.1">
    <property type="nucleotide sequence ID" value="NZ_CP060244.1"/>
</dbReference>
<name>A0A7H1NU28_9PROT</name>
<dbReference type="EMBL" id="CP060244">
    <property type="protein sequence ID" value="QNT79288.1"/>
    <property type="molecule type" value="Genomic_DNA"/>
</dbReference>
<accession>A0A7H1NU28</accession>
<dbReference type="AlphaFoldDB" id="A0A7H1NU28"/>
<feature type="region of interest" description="Disordered" evidence="1">
    <location>
        <begin position="1"/>
        <end position="36"/>
    </location>
</feature>
<evidence type="ECO:0000313" key="3">
    <source>
        <dbReference type="Proteomes" id="UP000516349"/>
    </source>
</evidence>
<feature type="region of interest" description="Disordered" evidence="1">
    <location>
        <begin position="43"/>
        <end position="62"/>
    </location>
</feature>
<evidence type="ECO:0000256" key="1">
    <source>
        <dbReference type="SAM" id="MobiDB-lite"/>
    </source>
</evidence>
<dbReference type="Gene3D" id="3.30.1910.20">
    <property type="entry name" value="asparaginyl-tRNA synthetase, N-terminal domain"/>
    <property type="match status" value="1"/>
</dbReference>
<gene>
    <name evidence="2" type="ORF">JGUZn3_20850</name>
</gene>
<organism evidence="2 3">
    <name type="scientific">Entomobacter blattae</name>
    <dbReference type="NCBI Taxonomy" id="2762277"/>
    <lineage>
        <taxon>Bacteria</taxon>
        <taxon>Pseudomonadati</taxon>
        <taxon>Pseudomonadota</taxon>
        <taxon>Alphaproteobacteria</taxon>
        <taxon>Acetobacterales</taxon>
        <taxon>Acetobacteraceae</taxon>
        <taxon>Entomobacter</taxon>
    </lineage>
</organism>